<dbReference type="EMBL" id="LTBC01000005">
    <property type="protein sequence ID" value="KYH32124.1"/>
    <property type="molecule type" value="Genomic_DNA"/>
</dbReference>
<proteinExistence type="predicted"/>
<protein>
    <submittedName>
        <fullName evidence="1">Uncharacterized protein</fullName>
    </submittedName>
</protein>
<gene>
    <name evidence="1" type="ORF">MOMUL_16990</name>
</gene>
<reference evidence="1 2" key="1">
    <citation type="submission" date="2016-02" db="EMBL/GenBank/DDBJ databases">
        <title>Genome sequence of Moorella mulderi DSM 14980.</title>
        <authorList>
            <person name="Poehlein A."/>
            <person name="Daniel R."/>
        </authorList>
    </citation>
    <scope>NUCLEOTIDE SEQUENCE [LARGE SCALE GENOMIC DNA]</scope>
    <source>
        <strain evidence="1 2">DSM 14980</strain>
    </source>
</reference>
<evidence type="ECO:0000313" key="2">
    <source>
        <dbReference type="Proteomes" id="UP000075670"/>
    </source>
</evidence>
<sequence length="71" mass="8253">MAIEKIYNAIKRLPPAEREKLRHLLDNEDSNNENTKAFERAAGSWTDFDADGFIEEIYHRRNSAGRTGSEW</sequence>
<dbReference type="OrthoDB" id="1809398at2"/>
<evidence type="ECO:0000313" key="1">
    <source>
        <dbReference type="EMBL" id="KYH32124.1"/>
    </source>
</evidence>
<organism evidence="1 2">
    <name type="scientific">Moorella mulderi DSM 14980</name>
    <dbReference type="NCBI Taxonomy" id="1122241"/>
    <lineage>
        <taxon>Bacteria</taxon>
        <taxon>Bacillati</taxon>
        <taxon>Bacillota</taxon>
        <taxon>Clostridia</taxon>
        <taxon>Neomoorellales</taxon>
        <taxon>Neomoorellaceae</taxon>
        <taxon>Neomoorella</taxon>
    </lineage>
</organism>
<accession>A0A151AWU8</accession>
<dbReference type="Proteomes" id="UP000075670">
    <property type="component" value="Unassembled WGS sequence"/>
</dbReference>
<name>A0A151AWU8_9FIRM</name>
<dbReference type="AlphaFoldDB" id="A0A151AWU8"/>
<dbReference type="PATRIC" id="fig|1122241.3.peg.1794"/>
<comment type="caution">
    <text evidence="1">The sequence shown here is derived from an EMBL/GenBank/DDBJ whole genome shotgun (WGS) entry which is preliminary data.</text>
</comment>
<dbReference type="RefSeq" id="WP_062283947.1">
    <property type="nucleotide sequence ID" value="NZ_LTBC01000005.1"/>
</dbReference>
<keyword evidence="2" id="KW-1185">Reference proteome</keyword>